<dbReference type="SUPFAM" id="SSF63446">
    <property type="entry name" value="Type I dockerin domain"/>
    <property type="match status" value="1"/>
</dbReference>
<sequence>DLTVIDPTVTPEILFDIELDVSLGDSQGAAGVSYEILALETVWYQLSPAPAEVGDLGPSQVNWDYWSEEIVFHGGWGMSVWGPSGWTTGDCLEAGGTTNVQWSGDLDPNAPGLESQARLGIGQGQAPYGDGHWNLVTGQIDTCLPAGDYTLQLVPHMATVITNDMDPYNPNAPNCYCHERLDLANFIGDEIAFTIIPYTIKGDCDDDCDVDLQDFLVFQTCYTGPGGPLPPDCECADFNGDDDVDLQDFLAFQSAYTGPK</sequence>
<dbReference type="PROSITE" id="PS00018">
    <property type="entry name" value="EF_HAND_1"/>
    <property type="match status" value="1"/>
</dbReference>
<dbReference type="Gene3D" id="1.10.1330.10">
    <property type="entry name" value="Dockerin domain"/>
    <property type="match status" value="1"/>
</dbReference>
<protein>
    <submittedName>
        <fullName evidence="1">Uncharacterized protein</fullName>
    </submittedName>
</protein>
<dbReference type="AlphaFoldDB" id="X0RVN8"/>
<reference evidence="1" key="1">
    <citation type="journal article" date="2014" name="Front. Microbiol.">
        <title>High frequency of phylogenetically diverse reductive dehalogenase-homologous genes in deep subseafloor sedimentary metagenomes.</title>
        <authorList>
            <person name="Kawai M."/>
            <person name="Futagami T."/>
            <person name="Toyoda A."/>
            <person name="Takaki Y."/>
            <person name="Nishi S."/>
            <person name="Hori S."/>
            <person name="Arai W."/>
            <person name="Tsubouchi T."/>
            <person name="Morono Y."/>
            <person name="Uchiyama I."/>
            <person name="Ito T."/>
            <person name="Fujiyama A."/>
            <person name="Inagaki F."/>
            <person name="Takami H."/>
        </authorList>
    </citation>
    <scope>NUCLEOTIDE SEQUENCE</scope>
    <source>
        <strain evidence="1">Expedition CK06-06</strain>
    </source>
</reference>
<proteinExistence type="predicted"/>
<accession>X0RVN8</accession>
<comment type="caution">
    <text evidence="1">The sequence shown here is derived from an EMBL/GenBank/DDBJ whole genome shotgun (WGS) entry which is preliminary data.</text>
</comment>
<dbReference type="GO" id="GO:0000272">
    <property type="term" value="P:polysaccharide catabolic process"/>
    <property type="evidence" value="ECO:0007669"/>
    <property type="project" value="InterPro"/>
</dbReference>
<dbReference type="InterPro" id="IPR036439">
    <property type="entry name" value="Dockerin_dom_sf"/>
</dbReference>
<gene>
    <name evidence="1" type="ORF">S01H1_13061</name>
</gene>
<organism evidence="1">
    <name type="scientific">marine sediment metagenome</name>
    <dbReference type="NCBI Taxonomy" id="412755"/>
    <lineage>
        <taxon>unclassified sequences</taxon>
        <taxon>metagenomes</taxon>
        <taxon>ecological metagenomes</taxon>
    </lineage>
</organism>
<dbReference type="EMBL" id="BARS01006732">
    <property type="protein sequence ID" value="GAF72863.1"/>
    <property type="molecule type" value="Genomic_DNA"/>
</dbReference>
<dbReference type="InterPro" id="IPR018247">
    <property type="entry name" value="EF_Hand_1_Ca_BS"/>
</dbReference>
<feature type="non-terminal residue" evidence="1">
    <location>
        <position position="1"/>
    </location>
</feature>
<evidence type="ECO:0000313" key="1">
    <source>
        <dbReference type="EMBL" id="GAF72863.1"/>
    </source>
</evidence>
<name>X0RVN8_9ZZZZ</name>